<proteinExistence type="predicted"/>
<protein>
    <recommendedName>
        <fullName evidence="14">Integral membrane protein</fullName>
    </recommendedName>
</protein>
<keyword evidence="3" id="KW-0337">GPI-anchor biosynthesis</keyword>
<evidence type="ECO:0000256" key="8">
    <source>
        <dbReference type="ARBA" id="ARBA00022989"/>
    </source>
</evidence>
<evidence type="ECO:0000256" key="10">
    <source>
        <dbReference type="SAM" id="MobiDB-lite"/>
    </source>
</evidence>
<keyword evidence="13" id="KW-1185">Reference proteome</keyword>
<comment type="subcellular location">
    <subcellularLocation>
        <location evidence="1">Endoplasmic reticulum membrane</location>
        <topology evidence="1">Multi-pass membrane protein</topology>
    </subcellularLocation>
</comment>
<feature type="transmembrane region" description="Helical" evidence="11">
    <location>
        <begin position="175"/>
        <end position="190"/>
    </location>
</feature>
<feature type="transmembrane region" description="Helical" evidence="11">
    <location>
        <begin position="259"/>
        <end position="276"/>
    </location>
</feature>
<evidence type="ECO:0000256" key="9">
    <source>
        <dbReference type="ARBA" id="ARBA00023136"/>
    </source>
</evidence>
<comment type="caution">
    <text evidence="12">The sequence shown here is derived from an EMBL/GenBank/DDBJ whole genome shotgun (WGS) entry which is preliminary data.</text>
</comment>
<keyword evidence="6 11" id="KW-0812">Transmembrane</keyword>
<evidence type="ECO:0000256" key="4">
    <source>
        <dbReference type="ARBA" id="ARBA00022676"/>
    </source>
</evidence>
<evidence type="ECO:0000256" key="1">
    <source>
        <dbReference type="ARBA" id="ARBA00004477"/>
    </source>
</evidence>
<accession>A0ABT1PU11</accession>
<feature type="transmembrane region" description="Helical" evidence="11">
    <location>
        <begin position="343"/>
        <end position="359"/>
    </location>
</feature>
<comment type="pathway">
    <text evidence="2">Glycolipid biosynthesis; glycosylphosphatidylinositol-anchor biosynthesis.</text>
</comment>
<evidence type="ECO:0000313" key="12">
    <source>
        <dbReference type="EMBL" id="MCQ4080455.1"/>
    </source>
</evidence>
<evidence type="ECO:0000256" key="11">
    <source>
        <dbReference type="SAM" id="Phobius"/>
    </source>
</evidence>
<keyword evidence="8 11" id="KW-1133">Transmembrane helix</keyword>
<evidence type="ECO:0000256" key="2">
    <source>
        <dbReference type="ARBA" id="ARBA00004687"/>
    </source>
</evidence>
<evidence type="ECO:0000256" key="5">
    <source>
        <dbReference type="ARBA" id="ARBA00022679"/>
    </source>
</evidence>
<evidence type="ECO:0000256" key="7">
    <source>
        <dbReference type="ARBA" id="ARBA00022824"/>
    </source>
</evidence>
<gene>
    <name evidence="12" type="ORF">NGB36_07535</name>
</gene>
<evidence type="ECO:0008006" key="14">
    <source>
        <dbReference type="Google" id="ProtNLM"/>
    </source>
</evidence>
<name>A0ABT1PU11_9ACTN</name>
<dbReference type="Proteomes" id="UP001057702">
    <property type="component" value="Unassembled WGS sequence"/>
</dbReference>
<dbReference type="PANTHER" id="PTHR12468:SF2">
    <property type="entry name" value="GPI MANNOSYLTRANSFERASE 2"/>
    <property type="match status" value="1"/>
</dbReference>
<feature type="transmembrane region" description="Helical" evidence="11">
    <location>
        <begin position="136"/>
        <end position="163"/>
    </location>
</feature>
<feature type="compositionally biased region" description="Polar residues" evidence="10">
    <location>
        <begin position="11"/>
        <end position="27"/>
    </location>
</feature>
<feature type="transmembrane region" description="Helical" evidence="11">
    <location>
        <begin position="318"/>
        <end position="337"/>
    </location>
</feature>
<keyword evidence="9 11" id="KW-0472">Membrane</keyword>
<evidence type="ECO:0000256" key="3">
    <source>
        <dbReference type="ARBA" id="ARBA00022502"/>
    </source>
</evidence>
<sequence length="421" mass="45747">MVDVTNPPEASGTTSGSVPAQQGTPGTQPKRGVVARLDTLLRREPVTIRFDRREALNAAGIYLALSAVGFGLLMVISHHLGYSADHVLRRWDSENYLKIAEGGYPNHLTYRPDGTPTFNTLAFFPLVPALIRGVHLVFLGALAFPYAGVLVSWVAGAVAAAGVHTLSRSLVGRRAGYACVGLWACSPYAFALWVPYSEACFSAALMWTLVALVARRWIPAAVLCVVAGTIRPTASVLVGVLVLTAAWSLLHRRGGRRPWLAMIIAPLGLVFSWLYLGSRIGQLNGWFEAEKAWGQSFDFGWGTLRFLKRVVFYQHIDIRYPLVLALILLVAVAVVALAMDRHIPWALVLALAGAWELMVGTPGSPLSKPRFMLPFLPIMLLLVAKPVARLPRLVQGGLYVCGAIFAGWYAVGLLVLFKMSP</sequence>
<feature type="transmembrane region" description="Helical" evidence="11">
    <location>
        <begin position="59"/>
        <end position="80"/>
    </location>
</feature>
<dbReference type="EMBL" id="JANFNG010000003">
    <property type="protein sequence ID" value="MCQ4080455.1"/>
    <property type="molecule type" value="Genomic_DNA"/>
</dbReference>
<feature type="transmembrane region" description="Helical" evidence="11">
    <location>
        <begin position="396"/>
        <end position="417"/>
    </location>
</feature>
<dbReference type="PANTHER" id="PTHR12468">
    <property type="entry name" value="GPI MANNOSYLTRANSFERASE 2"/>
    <property type="match status" value="1"/>
</dbReference>
<keyword evidence="4" id="KW-0328">Glycosyltransferase</keyword>
<keyword evidence="7" id="KW-0256">Endoplasmic reticulum</keyword>
<evidence type="ECO:0000313" key="13">
    <source>
        <dbReference type="Proteomes" id="UP001057702"/>
    </source>
</evidence>
<feature type="transmembrane region" description="Helical" evidence="11">
    <location>
        <begin position="221"/>
        <end position="247"/>
    </location>
</feature>
<organism evidence="12 13">
    <name type="scientific">Streptomyces humicola</name>
    <dbReference type="NCBI Taxonomy" id="2953240"/>
    <lineage>
        <taxon>Bacteria</taxon>
        <taxon>Bacillati</taxon>
        <taxon>Actinomycetota</taxon>
        <taxon>Actinomycetes</taxon>
        <taxon>Kitasatosporales</taxon>
        <taxon>Streptomycetaceae</taxon>
        <taxon>Streptomyces</taxon>
    </lineage>
</organism>
<feature type="region of interest" description="Disordered" evidence="10">
    <location>
        <begin position="1"/>
        <end position="32"/>
    </location>
</feature>
<keyword evidence="5" id="KW-0808">Transferase</keyword>
<dbReference type="InterPro" id="IPR007315">
    <property type="entry name" value="PIG-V/Gpi18"/>
</dbReference>
<evidence type="ECO:0000256" key="6">
    <source>
        <dbReference type="ARBA" id="ARBA00022692"/>
    </source>
</evidence>
<dbReference type="RefSeq" id="WP_255919345.1">
    <property type="nucleotide sequence ID" value="NZ_JANFNG010000003.1"/>
</dbReference>
<reference evidence="12" key="1">
    <citation type="submission" date="2022-06" db="EMBL/GenBank/DDBJ databases">
        <title>Draft genome sequence of Streptomyces sp. RB6PN25 isolated from peat swamp forest in Thailand.</title>
        <authorList>
            <person name="Duangmal K."/>
            <person name="Klaysubun C."/>
        </authorList>
    </citation>
    <scope>NUCLEOTIDE SEQUENCE</scope>
    <source>
        <strain evidence="12">RB6PN25</strain>
    </source>
</reference>